<reference evidence="6 7" key="1">
    <citation type="submission" date="2018-05" db="EMBL/GenBank/DDBJ databases">
        <title>The Hungate 1000. A catalogue of reference genomes from the rumen microbiome.</title>
        <authorList>
            <person name="Kelly W."/>
        </authorList>
    </citation>
    <scope>NUCLEOTIDE SEQUENCE [LARGE SCALE GENOMIC DNA]</scope>
    <source>
        <strain evidence="6 7">NLAE-zl-C242</strain>
    </source>
</reference>
<dbReference type="RefSeq" id="WP_181368781.1">
    <property type="nucleotide sequence ID" value="NZ_BAAACK010000025.1"/>
</dbReference>
<evidence type="ECO:0000256" key="2">
    <source>
        <dbReference type="ARBA" id="ARBA00024867"/>
    </source>
</evidence>
<dbReference type="Gene3D" id="3.40.50.2300">
    <property type="match status" value="1"/>
</dbReference>
<dbReference type="EMBL" id="QGDL01000012">
    <property type="protein sequence ID" value="PWJ23844.1"/>
    <property type="molecule type" value="Genomic_DNA"/>
</dbReference>
<dbReference type="Pfam" id="PF00072">
    <property type="entry name" value="Response_reg"/>
    <property type="match status" value="1"/>
</dbReference>
<dbReference type="GO" id="GO:0000156">
    <property type="term" value="F:phosphorelay response regulator activity"/>
    <property type="evidence" value="ECO:0007669"/>
    <property type="project" value="InterPro"/>
</dbReference>
<proteinExistence type="predicted"/>
<feature type="domain" description="HTH LytTR-type" evidence="5">
    <location>
        <begin position="133"/>
        <end position="233"/>
    </location>
</feature>
<dbReference type="PROSITE" id="PS50930">
    <property type="entry name" value="HTH_LYTTR"/>
    <property type="match status" value="1"/>
</dbReference>
<evidence type="ECO:0000256" key="1">
    <source>
        <dbReference type="ARBA" id="ARBA00018672"/>
    </source>
</evidence>
<comment type="caution">
    <text evidence="6">The sequence shown here is derived from an EMBL/GenBank/DDBJ whole genome shotgun (WGS) entry which is preliminary data.</text>
</comment>
<accession>A0A2Y9CAG8</accession>
<name>A0A2Y9CAG8_9FIRM</name>
<dbReference type="InterPro" id="IPR007492">
    <property type="entry name" value="LytTR_DNA-bd_dom"/>
</dbReference>
<sequence length="238" mass="28165">MYRIAVCDDEVITCEEIETYLVRFGESADVDIAVERFYLGMDFVGRLGEVMFDMVFLDIELPDLNGVEIGRHIRSVCQDQKTQIVYISSKTYYALELFQMRPLDFLVKPAGYESVEKVMKVFLELSSIGREVFEYQSGQNFYRVPYEEILYFSSEGRQVKLQSVGEEKYPMFYGKLDQVLKQLSRGFLMIHKSFVVNIRYIRQYNYESIVMTNGDELSISRPHRKEVRDRMMQLWRKL</sequence>
<dbReference type="InterPro" id="IPR011006">
    <property type="entry name" value="CheY-like_superfamily"/>
</dbReference>
<dbReference type="InterPro" id="IPR001789">
    <property type="entry name" value="Sig_transdc_resp-reg_receiver"/>
</dbReference>
<keyword evidence="3" id="KW-0597">Phosphoprotein</keyword>
<dbReference type="SUPFAM" id="SSF52172">
    <property type="entry name" value="CheY-like"/>
    <property type="match status" value="1"/>
</dbReference>
<dbReference type="Gene3D" id="2.40.50.1020">
    <property type="entry name" value="LytTr DNA-binding domain"/>
    <property type="match status" value="1"/>
</dbReference>
<dbReference type="PANTHER" id="PTHR37299">
    <property type="entry name" value="TRANSCRIPTIONAL REGULATOR-RELATED"/>
    <property type="match status" value="1"/>
</dbReference>
<feature type="modified residue" description="4-aspartylphosphate" evidence="3">
    <location>
        <position position="58"/>
    </location>
</feature>
<gene>
    <name evidence="6" type="ORF">A8806_11290</name>
</gene>
<evidence type="ECO:0000256" key="3">
    <source>
        <dbReference type="PROSITE-ProRule" id="PRU00169"/>
    </source>
</evidence>
<comment type="function">
    <text evidence="2">May play the central regulatory role in sporulation. It may be an element of the effector pathway responsible for the activation of sporulation genes in response to nutritional stress. Spo0A may act in concert with spo0H (a sigma factor) to control the expression of some genes that are critical to the sporulation process.</text>
</comment>
<dbReference type="Proteomes" id="UP000245845">
    <property type="component" value="Unassembled WGS sequence"/>
</dbReference>
<dbReference type="Pfam" id="PF04397">
    <property type="entry name" value="LytTR"/>
    <property type="match status" value="1"/>
</dbReference>
<feature type="domain" description="Response regulatory" evidence="4">
    <location>
        <begin position="3"/>
        <end position="123"/>
    </location>
</feature>
<dbReference type="GO" id="GO:0003677">
    <property type="term" value="F:DNA binding"/>
    <property type="evidence" value="ECO:0007669"/>
    <property type="project" value="InterPro"/>
</dbReference>
<keyword evidence="7" id="KW-1185">Reference proteome</keyword>
<dbReference type="SMART" id="SM00448">
    <property type="entry name" value="REC"/>
    <property type="match status" value="1"/>
</dbReference>
<evidence type="ECO:0000259" key="5">
    <source>
        <dbReference type="PROSITE" id="PS50930"/>
    </source>
</evidence>
<dbReference type="InterPro" id="IPR046947">
    <property type="entry name" value="LytR-like"/>
</dbReference>
<dbReference type="CDD" id="cd00156">
    <property type="entry name" value="REC"/>
    <property type="match status" value="1"/>
</dbReference>
<evidence type="ECO:0000259" key="4">
    <source>
        <dbReference type="PROSITE" id="PS50110"/>
    </source>
</evidence>
<evidence type="ECO:0000313" key="7">
    <source>
        <dbReference type="Proteomes" id="UP000245845"/>
    </source>
</evidence>
<dbReference type="PROSITE" id="PS50110">
    <property type="entry name" value="RESPONSE_REGULATORY"/>
    <property type="match status" value="1"/>
</dbReference>
<dbReference type="PANTHER" id="PTHR37299:SF1">
    <property type="entry name" value="STAGE 0 SPORULATION PROTEIN A HOMOLOG"/>
    <property type="match status" value="1"/>
</dbReference>
<organism evidence="6 7">
    <name type="scientific">Faecalicatena orotica</name>
    <dbReference type="NCBI Taxonomy" id="1544"/>
    <lineage>
        <taxon>Bacteria</taxon>
        <taxon>Bacillati</taxon>
        <taxon>Bacillota</taxon>
        <taxon>Clostridia</taxon>
        <taxon>Lachnospirales</taxon>
        <taxon>Lachnospiraceae</taxon>
        <taxon>Faecalicatena</taxon>
    </lineage>
</organism>
<dbReference type="SMART" id="SM00850">
    <property type="entry name" value="LytTR"/>
    <property type="match status" value="1"/>
</dbReference>
<protein>
    <recommendedName>
        <fullName evidence="1">Stage 0 sporulation protein A homolog</fullName>
    </recommendedName>
</protein>
<dbReference type="AlphaFoldDB" id="A0A2Y9CAG8"/>
<evidence type="ECO:0000313" key="6">
    <source>
        <dbReference type="EMBL" id="PWJ23844.1"/>
    </source>
</evidence>